<dbReference type="Proteomes" id="UP001175271">
    <property type="component" value="Unassembled WGS sequence"/>
</dbReference>
<evidence type="ECO:0000313" key="3">
    <source>
        <dbReference type="Proteomes" id="UP001175271"/>
    </source>
</evidence>
<dbReference type="EMBL" id="JAUCMV010000004">
    <property type="protein sequence ID" value="KAK0405567.1"/>
    <property type="molecule type" value="Genomic_DNA"/>
</dbReference>
<proteinExistence type="predicted"/>
<feature type="domain" description="Nucleotide-diphospho-sugar transferase" evidence="1">
    <location>
        <begin position="89"/>
        <end position="286"/>
    </location>
</feature>
<dbReference type="AlphaFoldDB" id="A0AA39HJ52"/>
<evidence type="ECO:0000313" key="2">
    <source>
        <dbReference type="EMBL" id="KAK0405567.1"/>
    </source>
</evidence>
<name>A0AA39HJ52_9BILA</name>
<gene>
    <name evidence="2" type="ORF">QR680_018061</name>
</gene>
<comment type="caution">
    <text evidence="2">The sequence shown here is derived from an EMBL/GenBank/DDBJ whole genome shotgun (WGS) entry which is preliminary data.</text>
</comment>
<organism evidence="2 3">
    <name type="scientific">Steinernema hermaphroditum</name>
    <dbReference type="NCBI Taxonomy" id="289476"/>
    <lineage>
        <taxon>Eukaryota</taxon>
        <taxon>Metazoa</taxon>
        <taxon>Ecdysozoa</taxon>
        <taxon>Nematoda</taxon>
        <taxon>Chromadorea</taxon>
        <taxon>Rhabditida</taxon>
        <taxon>Tylenchina</taxon>
        <taxon>Panagrolaimomorpha</taxon>
        <taxon>Strongyloidoidea</taxon>
        <taxon>Steinernematidae</taxon>
        <taxon>Steinernema</taxon>
    </lineage>
</organism>
<dbReference type="PANTHER" id="PTHR31967">
    <property type="entry name" value="GROUNDHOG (HEDGEHOG-LIKE FAMILY)-RELATED"/>
    <property type="match status" value="1"/>
</dbReference>
<accession>A0AA39HJ52</accession>
<reference evidence="2" key="1">
    <citation type="submission" date="2023-06" db="EMBL/GenBank/DDBJ databases">
        <title>Genomic analysis of the entomopathogenic nematode Steinernema hermaphroditum.</title>
        <authorList>
            <person name="Schwarz E.M."/>
            <person name="Heppert J.K."/>
            <person name="Baniya A."/>
            <person name="Schwartz H.T."/>
            <person name="Tan C.-H."/>
            <person name="Antoshechkin I."/>
            <person name="Sternberg P.W."/>
            <person name="Goodrich-Blair H."/>
            <person name="Dillman A.R."/>
        </authorList>
    </citation>
    <scope>NUCLEOTIDE SEQUENCE</scope>
    <source>
        <strain evidence="2">PS9179</strain>
        <tissue evidence="2">Whole animal</tissue>
    </source>
</reference>
<protein>
    <recommendedName>
        <fullName evidence="1">Nucleotide-diphospho-sugar transferase domain-containing protein</fullName>
    </recommendedName>
</protein>
<dbReference type="Pfam" id="PF03407">
    <property type="entry name" value="Nucleotid_trans"/>
    <property type="match status" value="1"/>
</dbReference>
<sequence length="374" mass="43025">MRAFQVTISYVLLFLVVLEIERKLRLASRALTYLEDNRRDASEESFEASPELSRALQRIRSPAVLLLNQYALNITLNYLCNVVSYPDVIQRLLVFSFDGTATHAIESAFPNVTVIHWPIEPFQRTFKAGEPSYQFFQLFRASLSAFLSTRTDGFWMIQSDTLWRRNLFHVVDTKTLLSNGENLLFDQEGESGLLAKMIAGGCYYAAPGLKSQKFFRNLSASLRRYFLTDNNVMGQMCITEFEGNKCAFIPYRTMTNWRWQSSDRSFVGDFLQYDGGSSSEGKLKKLQRIGADFVDPDSLGASKVARCDPWKSTHPEEAISEEILRQKDQISKNRLNVSINFFHSISEFLFFHFPILGKFLISKVFPYYAYYLVV</sequence>
<dbReference type="InterPro" id="IPR005069">
    <property type="entry name" value="Nucl-diP-sugar_transferase"/>
</dbReference>
<evidence type="ECO:0000259" key="1">
    <source>
        <dbReference type="Pfam" id="PF03407"/>
    </source>
</evidence>
<keyword evidence="3" id="KW-1185">Reference proteome</keyword>